<keyword evidence="3" id="KW-0805">Transcription regulation</keyword>
<proteinExistence type="predicted"/>
<evidence type="ECO:0000259" key="5">
    <source>
        <dbReference type="PROSITE" id="PS50045"/>
    </source>
</evidence>
<keyword evidence="2" id="KW-0067">ATP-binding</keyword>
<evidence type="ECO:0000256" key="4">
    <source>
        <dbReference type="ARBA" id="ARBA00023163"/>
    </source>
</evidence>
<dbReference type="InterPro" id="IPR002197">
    <property type="entry name" value="HTH_Fis"/>
</dbReference>
<dbReference type="InterPro" id="IPR058031">
    <property type="entry name" value="AAA_lid_NorR"/>
</dbReference>
<dbReference type="Gene3D" id="3.40.50.300">
    <property type="entry name" value="P-loop containing nucleotide triphosphate hydrolases"/>
    <property type="match status" value="1"/>
</dbReference>
<gene>
    <name evidence="6" type="ORF">SAMN05421854_102211</name>
</gene>
<name>A0A1I5I119_9PSEU</name>
<evidence type="ECO:0000313" key="6">
    <source>
        <dbReference type="EMBL" id="SFO54338.1"/>
    </source>
</evidence>
<organism evidence="6 7">
    <name type="scientific">Amycolatopsis rubida</name>
    <dbReference type="NCBI Taxonomy" id="112413"/>
    <lineage>
        <taxon>Bacteria</taxon>
        <taxon>Bacillati</taxon>
        <taxon>Actinomycetota</taxon>
        <taxon>Actinomycetes</taxon>
        <taxon>Pseudonocardiales</taxon>
        <taxon>Pseudonocardiaceae</taxon>
        <taxon>Amycolatopsis</taxon>
    </lineage>
</organism>
<accession>A0A1I5I119</accession>
<dbReference type="PANTHER" id="PTHR32071:SF122">
    <property type="entry name" value="SIGMA FACTOR"/>
    <property type="match status" value="1"/>
</dbReference>
<dbReference type="PROSITE" id="PS50045">
    <property type="entry name" value="SIGMA54_INTERACT_4"/>
    <property type="match status" value="1"/>
</dbReference>
<dbReference type="RefSeq" id="WP_093572906.1">
    <property type="nucleotide sequence ID" value="NZ_FOWC01000002.1"/>
</dbReference>
<dbReference type="InterPro" id="IPR029016">
    <property type="entry name" value="GAF-like_dom_sf"/>
</dbReference>
<dbReference type="EMBL" id="FOWC01000002">
    <property type="protein sequence ID" value="SFO54338.1"/>
    <property type="molecule type" value="Genomic_DNA"/>
</dbReference>
<dbReference type="Pfam" id="PF25601">
    <property type="entry name" value="AAA_lid_14"/>
    <property type="match status" value="1"/>
</dbReference>
<dbReference type="Pfam" id="PF02954">
    <property type="entry name" value="HTH_8"/>
    <property type="match status" value="1"/>
</dbReference>
<evidence type="ECO:0000256" key="1">
    <source>
        <dbReference type="ARBA" id="ARBA00022741"/>
    </source>
</evidence>
<evidence type="ECO:0000313" key="7">
    <source>
        <dbReference type="Proteomes" id="UP000199137"/>
    </source>
</evidence>
<protein>
    <submittedName>
        <fullName evidence="6">Transcriptional regulator of acetoin/glycerol metabolism</fullName>
    </submittedName>
</protein>
<keyword evidence="4" id="KW-0804">Transcription</keyword>
<dbReference type="InterPro" id="IPR009057">
    <property type="entry name" value="Homeodomain-like_sf"/>
</dbReference>
<dbReference type="GO" id="GO:0043565">
    <property type="term" value="F:sequence-specific DNA binding"/>
    <property type="evidence" value="ECO:0007669"/>
    <property type="project" value="InterPro"/>
</dbReference>
<dbReference type="Gene3D" id="3.30.450.40">
    <property type="match status" value="1"/>
</dbReference>
<dbReference type="InterPro" id="IPR002078">
    <property type="entry name" value="Sigma_54_int"/>
</dbReference>
<dbReference type="Gene3D" id="1.10.8.60">
    <property type="match status" value="1"/>
</dbReference>
<dbReference type="GO" id="GO:0006355">
    <property type="term" value="P:regulation of DNA-templated transcription"/>
    <property type="evidence" value="ECO:0007669"/>
    <property type="project" value="InterPro"/>
</dbReference>
<dbReference type="Proteomes" id="UP000199137">
    <property type="component" value="Unassembled WGS sequence"/>
</dbReference>
<evidence type="ECO:0000256" key="3">
    <source>
        <dbReference type="ARBA" id="ARBA00023015"/>
    </source>
</evidence>
<dbReference type="PRINTS" id="PR01590">
    <property type="entry name" value="HTHFIS"/>
</dbReference>
<reference evidence="6 7" key="1">
    <citation type="submission" date="2016-10" db="EMBL/GenBank/DDBJ databases">
        <authorList>
            <person name="de Groot N.N."/>
        </authorList>
    </citation>
    <scope>NUCLEOTIDE SEQUENCE [LARGE SCALE GENOMIC DNA]</scope>
    <source>
        <strain evidence="6 7">DSM 44637</strain>
    </source>
</reference>
<dbReference type="SUPFAM" id="SSF52540">
    <property type="entry name" value="P-loop containing nucleoside triphosphate hydrolases"/>
    <property type="match status" value="1"/>
</dbReference>
<dbReference type="GO" id="GO:0005524">
    <property type="term" value="F:ATP binding"/>
    <property type="evidence" value="ECO:0007669"/>
    <property type="project" value="UniProtKB-KW"/>
</dbReference>
<dbReference type="STRING" id="112413.SAMN05421854_102211"/>
<dbReference type="InterPro" id="IPR027417">
    <property type="entry name" value="P-loop_NTPase"/>
</dbReference>
<dbReference type="Gene3D" id="1.10.10.60">
    <property type="entry name" value="Homeodomain-like"/>
    <property type="match status" value="1"/>
</dbReference>
<dbReference type="OrthoDB" id="5496274at2"/>
<feature type="domain" description="Sigma-54 factor interaction" evidence="5">
    <location>
        <begin position="410"/>
        <end position="471"/>
    </location>
</feature>
<dbReference type="PANTHER" id="PTHR32071">
    <property type="entry name" value="TRANSCRIPTIONAL REGULATORY PROTEIN"/>
    <property type="match status" value="1"/>
</dbReference>
<keyword evidence="1" id="KW-0547">Nucleotide-binding</keyword>
<sequence length="548" mass="59364">MSLGGIPSQGSAVLRPPIADSWRRSQLFGVVPELDRAAISIGDVDPRSRLMTAARPVLDQLVEQLTGTRFSILLADRDCRLVFRWFGDRGMQHRLEELGVLHGSQLSEGRVGTNALGTPHESRQAVEIHGQEHYADALKRFSCYGHPIRHPLTGRIEGVLDITGESDSGNPLFGPLVKRVVGDIEQLVLESARACERRLFLAFQQATHHRSMPVAVLGGDLVFANETCIEQLRPADPTLLRTLLPQVPERGVFDTRLDVGDGISLSVVAERVEGSADGAVFRIAKSQSSSRKPAPAAAKTARSVLITGESGTGRTTEARARAGVDDPVVLHSAAALREEPRAWAARFADLVAQPRTAVVLDDVHLLPESLLPLVGEALDSPESARLLLTSVPSAAMSPAVAAIAARCAETVTLAPLRERLDDLPAIAVAMLRDEYPDRKPHFTGTALAALRTHPWPGNLHELRAVMREVSRLPYTGVIDLAQLPPAYRGSSRTRQLGGRELAERNAIVTALRASEGNKLRAARELGISRTTLYRRMQALGVTDDCPLL</sequence>
<dbReference type="SUPFAM" id="SSF46689">
    <property type="entry name" value="Homeodomain-like"/>
    <property type="match status" value="1"/>
</dbReference>
<evidence type="ECO:0000256" key="2">
    <source>
        <dbReference type="ARBA" id="ARBA00022840"/>
    </source>
</evidence>
<dbReference type="AlphaFoldDB" id="A0A1I5I119"/>